<proteinExistence type="predicted"/>
<keyword evidence="3" id="KW-1185">Reference proteome</keyword>
<accession>A0ABU3MHC3</accession>
<feature type="transmembrane region" description="Helical" evidence="1">
    <location>
        <begin position="24"/>
        <end position="47"/>
    </location>
</feature>
<keyword evidence="1" id="KW-0472">Membrane</keyword>
<evidence type="ECO:0000256" key="1">
    <source>
        <dbReference type="SAM" id="Phobius"/>
    </source>
</evidence>
<comment type="caution">
    <text evidence="2">The sequence shown here is derived from an EMBL/GenBank/DDBJ whole genome shotgun (WGS) entry which is preliminary data.</text>
</comment>
<dbReference type="EMBL" id="JAVVDO010000018">
    <property type="protein sequence ID" value="MDT8331829.1"/>
    <property type="molecule type" value="Genomic_DNA"/>
</dbReference>
<dbReference type="RefSeq" id="WP_314282349.1">
    <property type="nucleotide sequence ID" value="NZ_JAVVDO010000018.1"/>
</dbReference>
<name>A0ABU3MHC3_9PROT</name>
<evidence type="ECO:0000313" key="2">
    <source>
        <dbReference type="EMBL" id="MDT8331829.1"/>
    </source>
</evidence>
<keyword evidence="1" id="KW-0812">Transmembrane</keyword>
<protein>
    <submittedName>
        <fullName evidence="2">Uncharacterized protein</fullName>
    </submittedName>
</protein>
<evidence type="ECO:0000313" key="3">
    <source>
        <dbReference type="Proteomes" id="UP001258945"/>
    </source>
</evidence>
<sequence length="56" mass="6185">MPFDGSGFRMRGAPPERSTGQERFWVTVVLITAVLLLVLPVSAQGFVDIVHYIRGP</sequence>
<dbReference type="Proteomes" id="UP001258945">
    <property type="component" value="Unassembled WGS sequence"/>
</dbReference>
<gene>
    <name evidence="2" type="ORF">RQ831_12260</name>
</gene>
<reference evidence="2 3" key="1">
    <citation type="journal article" date="2019" name="Microb. Pathog.">
        <title>Comparison of VITEK 2, MALDI-TOF MS, 16S rRNA gene sequencing, and whole-genome sequencing for identification of Roseomonas mucosa.</title>
        <authorList>
            <person name="Rudolph W.W."/>
            <person name="Gunzer F."/>
            <person name="Trauth M."/>
            <person name="Bunk B."/>
            <person name="Bigge R."/>
            <person name="Schrottner P."/>
        </authorList>
    </citation>
    <scope>NUCLEOTIDE SEQUENCE [LARGE SCALE GENOMIC DNA]</scope>
    <source>
        <strain evidence="2 3">DSM 103800</strain>
    </source>
</reference>
<keyword evidence="1" id="KW-1133">Transmembrane helix</keyword>
<organism evidence="2 3">
    <name type="scientific">Roseomonas gilardii</name>
    <dbReference type="NCBI Taxonomy" id="257708"/>
    <lineage>
        <taxon>Bacteria</taxon>
        <taxon>Pseudomonadati</taxon>
        <taxon>Pseudomonadota</taxon>
        <taxon>Alphaproteobacteria</taxon>
        <taxon>Acetobacterales</taxon>
        <taxon>Roseomonadaceae</taxon>
        <taxon>Roseomonas</taxon>
    </lineage>
</organism>